<evidence type="ECO:0000256" key="4">
    <source>
        <dbReference type="PROSITE-ProRule" id="PRU00335"/>
    </source>
</evidence>
<dbReference type="AlphaFoldDB" id="A0A543NH47"/>
<keyword evidence="3" id="KW-0804">Transcription</keyword>
<feature type="domain" description="HTH tetR-type" evidence="5">
    <location>
        <begin position="17"/>
        <end position="77"/>
    </location>
</feature>
<dbReference type="PANTHER" id="PTHR30055:SF238">
    <property type="entry name" value="MYCOFACTOCIN BIOSYNTHESIS TRANSCRIPTIONAL REGULATOR MFTR-RELATED"/>
    <property type="match status" value="1"/>
</dbReference>
<dbReference type="InterPro" id="IPR050109">
    <property type="entry name" value="HTH-type_TetR-like_transc_reg"/>
</dbReference>
<dbReference type="PROSITE" id="PS01081">
    <property type="entry name" value="HTH_TETR_1"/>
    <property type="match status" value="1"/>
</dbReference>
<dbReference type="GO" id="GO:0000976">
    <property type="term" value="F:transcription cis-regulatory region binding"/>
    <property type="evidence" value="ECO:0007669"/>
    <property type="project" value="TreeGrafter"/>
</dbReference>
<dbReference type="PROSITE" id="PS50977">
    <property type="entry name" value="HTH_TETR_2"/>
    <property type="match status" value="1"/>
</dbReference>
<dbReference type="PRINTS" id="PR00455">
    <property type="entry name" value="HTHTETR"/>
</dbReference>
<evidence type="ECO:0000256" key="2">
    <source>
        <dbReference type="ARBA" id="ARBA00023125"/>
    </source>
</evidence>
<dbReference type="Pfam" id="PF17754">
    <property type="entry name" value="TetR_C_14"/>
    <property type="match status" value="1"/>
</dbReference>
<evidence type="ECO:0000259" key="5">
    <source>
        <dbReference type="PROSITE" id="PS50977"/>
    </source>
</evidence>
<feature type="DNA-binding region" description="H-T-H motif" evidence="4">
    <location>
        <begin position="40"/>
        <end position="59"/>
    </location>
</feature>
<dbReference type="EMBL" id="VFQC01000001">
    <property type="protein sequence ID" value="TQN31143.1"/>
    <property type="molecule type" value="Genomic_DNA"/>
</dbReference>
<dbReference type="Pfam" id="PF00440">
    <property type="entry name" value="TetR_N"/>
    <property type="match status" value="1"/>
</dbReference>
<evidence type="ECO:0000313" key="6">
    <source>
        <dbReference type="EMBL" id="TQN31143.1"/>
    </source>
</evidence>
<evidence type="ECO:0000256" key="3">
    <source>
        <dbReference type="ARBA" id="ARBA00023163"/>
    </source>
</evidence>
<evidence type="ECO:0000256" key="1">
    <source>
        <dbReference type="ARBA" id="ARBA00023015"/>
    </source>
</evidence>
<comment type="caution">
    <text evidence="6">The sequence shown here is derived from an EMBL/GenBank/DDBJ whole genome shotgun (WGS) entry which is preliminary data.</text>
</comment>
<dbReference type="InterPro" id="IPR041347">
    <property type="entry name" value="MftR_C"/>
</dbReference>
<dbReference type="Proteomes" id="UP000317422">
    <property type="component" value="Unassembled WGS sequence"/>
</dbReference>
<organism evidence="6 7">
    <name type="scientific">Haloactinospora alba</name>
    <dbReference type="NCBI Taxonomy" id="405555"/>
    <lineage>
        <taxon>Bacteria</taxon>
        <taxon>Bacillati</taxon>
        <taxon>Actinomycetota</taxon>
        <taxon>Actinomycetes</taxon>
        <taxon>Streptosporangiales</taxon>
        <taxon>Nocardiopsidaceae</taxon>
        <taxon>Haloactinospora</taxon>
    </lineage>
</organism>
<dbReference type="OrthoDB" id="8688418at2"/>
<evidence type="ECO:0000313" key="7">
    <source>
        <dbReference type="Proteomes" id="UP000317422"/>
    </source>
</evidence>
<dbReference type="InterPro" id="IPR023772">
    <property type="entry name" value="DNA-bd_HTH_TetR-type_CS"/>
</dbReference>
<keyword evidence="2 4" id="KW-0238">DNA-binding</keyword>
<dbReference type="InterPro" id="IPR001647">
    <property type="entry name" value="HTH_TetR"/>
</dbReference>
<dbReference type="PANTHER" id="PTHR30055">
    <property type="entry name" value="HTH-TYPE TRANSCRIPTIONAL REGULATOR RUTR"/>
    <property type="match status" value="1"/>
</dbReference>
<dbReference type="SUPFAM" id="SSF46689">
    <property type="entry name" value="Homeodomain-like"/>
    <property type="match status" value="1"/>
</dbReference>
<name>A0A543NH47_9ACTN</name>
<dbReference type="Gene3D" id="1.10.357.10">
    <property type="entry name" value="Tetracycline Repressor, domain 2"/>
    <property type="match status" value="1"/>
</dbReference>
<protein>
    <submittedName>
        <fullName evidence="6">TetR family transcriptional regulator</fullName>
    </submittedName>
</protein>
<keyword evidence="7" id="KW-1185">Reference proteome</keyword>
<dbReference type="RefSeq" id="WP_141922397.1">
    <property type="nucleotide sequence ID" value="NZ_VFQC01000001.1"/>
</dbReference>
<reference evidence="6 7" key="1">
    <citation type="submission" date="2019-06" db="EMBL/GenBank/DDBJ databases">
        <title>Sequencing the genomes of 1000 actinobacteria strains.</title>
        <authorList>
            <person name="Klenk H.-P."/>
        </authorList>
    </citation>
    <scope>NUCLEOTIDE SEQUENCE [LARGE SCALE GENOMIC DNA]</scope>
    <source>
        <strain evidence="6 7">DSM 45015</strain>
    </source>
</reference>
<sequence>MTTVDDDGCGLRERKKRMTRSALREAAVRLFGEHGPEAVTVEDICAAAGVSPRTFFNYFASKEETVLPFTADTHDRLVQELRQRPAGEEPLPALHAVLRAAVSRAMLSETWQEEARLLRVHPQLLHRGIAASRSTQGALATGVAERTGRETSDPYVWLVAAVATTAMRVAVDVWQEGTEESDPLAALDQAFQWLEQGLAPPRS</sequence>
<keyword evidence="1" id="KW-0805">Transcription regulation</keyword>
<dbReference type="InterPro" id="IPR009057">
    <property type="entry name" value="Homeodomain-like_sf"/>
</dbReference>
<gene>
    <name evidence="6" type="ORF">FHX37_1034</name>
</gene>
<dbReference type="Gene3D" id="1.10.10.60">
    <property type="entry name" value="Homeodomain-like"/>
    <property type="match status" value="1"/>
</dbReference>
<accession>A0A543NH47</accession>
<dbReference type="GO" id="GO:0003700">
    <property type="term" value="F:DNA-binding transcription factor activity"/>
    <property type="evidence" value="ECO:0007669"/>
    <property type="project" value="TreeGrafter"/>
</dbReference>
<proteinExistence type="predicted"/>